<dbReference type="InterPro" id="IPR011047">
    <property type="entry name" value="Quinoprotein_ADH-like_sf"/>
</dbReference>
<dbReference type="PANTHER" id="PTHR35580:SF1">
    <property type="entry name" value="PHYTASE-LIKE DOMAIN-CONTAINING PROTEIN"/>
    <property type="match status" value="1"/>
</dbReference>
<dbReference type="PANTHER" id="PTHR35580">
    <property type="entry name" value="CELL SURFACE GLYCOPROTEIN (S-LAYER PROTEIN)-LIKE PROTEIN"/>
    <property type="match status" value="1"/>
</dbReference>
<dbReference type="InterPro" id="IPR052918">
    <property type="entry name" value="Motility_Chemotaxis_Reg"/>
</dbReference>
<comment type="caution">
    <text evidence="3">The sequence shown here is derived from an EMBL/GenBank/DDBJ whole genome shotgun (WGS) entry which is preliminary data.</text>
</comment>
<dbReference type="RefSeq" id="WP_271926399.1">
    <property type="nucleotide sequence ID" value="NZ_JAQNDO010000001.1"/>
</dbReference>
<dbReference type="PROSITE" id="PS51257">
    <property type="entry name" value="PROKAR_LIPOPROTEIN"/>
    <property type="match status" value="1"/>
</dbReference>
<organism evidence="3 4">
    <name type="scientific">Polyangium mundeleinium</name>
    <dbReference type="NCBI Taxonomy" id="2995306"/>
    <lineage>
        <taxon>Bacteria</taxon>
        <taxon>Pseudomonadati</taxon>
        <taxon>Myxococcota</taxon>
        <taxon>Polyangia</taxon>
        <taxon>Polyangiales</taxon>
        <taxon>Polyangiaceae</taxon>
        <taxon>Polyangium</taxon>
    </lineage>
</organism>
<evidence type="ECO:0000256" key="1">
    <source>
        <dbReference type="SAM" id="MobiDB-lite"/>
    </source>
</evidence>
<name>A0ABT5F112_9BACT</name>
<dbReference type="SUPFAM" id="SSF50998">
    <property type="entry name" value="Quinoprotein alcohol dehydrogenase-like"/>
    <property type="match status" value="1"/>
</dbReference>
<feature type="compositionally biased region" description="Gly residues" evidence="1">
    <location>
        <begin position="47"/>
        <end position="69"/>
    </location>
</feature>
<dbReference type="InterPro" id="IPR021655">
    <property type="entry name" value="Put_metal-bd"/>
</dbReference>
<gene>
    <name evidence="3" type="ORF">POL67_40895</name>
</gene>
<protein>
    <submittedName>
        <fullName evidence="3">MopE-related protein</fullName>
    </submittedName>
</protein>
<feature type="region of interest" description="Disordered" evidence="1">
    <location>
        <begin position="39"/>
        <end position="69"/>
    </location>
</feature>
<reference evidence="3 4" key="1">
    <citation type="submission" date="2022-11" db="EMBL/GenBank/DDBJ databases">
        <title>Minimal conservation of predation-associated metabolite biosynthetic gene clusters underscores biosynthetic potential of Myxococcota including descriptions for ten novel species: Archangium lansinium sp. nov., Myxococcus landrumus sp. nov., Nannocystis bai.</title>
        <authorList>
            <person name="Ahearne A."/>
            <person name="Stevens C."/>
            <person name="Dowd S."/>
        </authorList>
    </citation>
    <scope>NUCLEOTIDE SEQUENCE [LARGE SCALE GENOMIC DNA]</scope>
    <source>
        <strain evidence="3 4">RJM3</strain>
    </source>
</reference>
<keyword evidence="4" id="KW-1185">Reference proteome</keyword>
<dbReference type="Proteomes" id="UP001221411">
    <property type="component" value="Unassembled WGS sequence"/>
</dbReference>
<evidence type="ECO:0000313" key="4">
    <source>
        <dbReference type="Proteomes" id="UP001221411"/>
    </source>
</evidence>
<feature type="signal peptide" evidence="2">
    <location>
        <begin position="1"/>
        <end position="26"/>
    </location>
</feature>
<keyword evidence="2" id="KW-0732">Signal</keyword>
<proteinExistence type="predicted"/>
<dbReference type="Pfam" id="PF11617">
    <property type="entry name" value="Cu-binding_MopE"/>
    <property type="match status" value="3"/>
</dbReference>
<sequence>MNTTTFRTKRKPFASRHVLFGLCSTAAIFTIVGCDDTGTSTSSGTPSTGGSGGTGGSMQAGGMGGTGGIGGTGGLGGTGGTGGIGGAGGLGGAGGMGGTGGQNCIPETCNNVDDDCDGVVDNGNPGGGADCNTALPGACAAGHTTCQSGSLVCMADVAPGAQMETCNGVDDDCDGNLDEEVPGVGTACDTALPGVCAAGTTTCKDAALTCVQNVLPSPEVADGLDNDCNGQVDDGLALGKGLWAKGYGNDTSTQSVFRIATDSAGNIGVTGPMTGGFIDFGGGLMTVTGSEDAFLVKLDPNGGFLWQQQFSASNNLGWVTSLAFDATGNVYTAGYFVSNLTVGGKTLNPIGGGGDIFILKHDVATGAVLWSKVLGESTNSQGASDLATTPSGGLVVTGTVNGGAVSLGGPPLNGSASDTFLAMYDATGAHVFSKRFGDASVQSGKSVSVNAAGEIVLAVDLQGTANFGGGVLTSAGSIDVAIAKFAADGTHLWSKNYGSASTQDISKAAFDAQGNIFITGTHHEPIDFGCGPLSALNNHGFYVAKLDPNGACLWSKTYGTTPAKAFYAPNMAVDPAGNVIVTGTFQGSMDLGGGMMTVVAASPDIFVLKLSSTGAYVWSKQYGDPVVYETDTCNDVATDPMGNILLGGDFGGTIDFGLGPFSAGDLNHQDAFVAKLSP</sequence>
<accession>A0ABT5F112</accession>
<evidence type="ECO:0000313" key="3">
    <source>
        <dbReference type="EMBL" id="MDC0747763.1"/>
    </source>
</evidence>
<feature type="chain" id="PRO_5045606882" evidence="2">
    <location>
        <begin position="27"/>
        <end position="678"/>
    </location>
</feature>
<evidence type="ECO:0000256" key="2">
    <source>
        <dbReference type="SAM" id="SignalP"/>
    </source>
</evidence>
<dbReference type="EMBL" id="JAQNDO010000001">
    <property type="protein sequence ID" value="MDC0747763.1"/>
    <property type="molecule type" value="Genomic_DNA"/>
</dbReference>